<dbReference type="SMART" id="SM01360">
    <property type="entry name" value="A2M"/>
    <property type="match status" value="1"/>
</dbReference>
<evidence type="ECO:0000256" key="5">
    <source>
        <dbReference type="SAM" id="SignalP"/>
    </source>
</evidence>
<dbReference type="InterPro" id="IPR041555">
    <property type="entry name" value="MG3"/>
</dbReference>
<dbReference type="Gene3D" id="2.60.40.690">
    <property type="entry name" value="Alpha-macroglobulin, receptor-binding domain"/>
    <property type="match status" value="1"/>
</dbReference>
<comment type="similarity">
    <text evidence="1">Belongs to the protease inhibitor I39 (alpha-2-macroglobulin) family. Bacterial alpha-2-macroglobulin subfamily.</text>
</comment>
<dbReference type="InterPro" id="IPR001599">
    <property type="entry name" value="Macroglobln_a2"/>
</dbReference>
<protein>
    <recommendedName>
        <fullName evidence="11">Alpha-2-macroglobulin</fullName>
    </recommendedName>
</protein>
<dbReference type="GO" id="GO:0005615">
    <property type="term" value="C:extracellular space"/>
    <property type="evidence" value="ECO:0007669"/>
    <property type="project" value="InterPro"/>
</dbReference>
<dbReference type="InterPro" id="IPR047565">
    <property type="entry name" value="Alpha-macroglob_thiol-ester_cl"/>
</dbReference>
<dbReference type="PANTHER" id="PTHR11412">
    <property type="entry name" value="MACROGLOBULIN / COMPLEMENT"/>
    <property type="match status" value="1"/>
</dbReference>
<feature type="chain" id="PRO_5013902589" description="Alpha-2-macroglobulin" evidence="5">
    <location>
        <begin position="29"/>
        <end position="1625"/>
    </location>
</feature>
<dbReference type="Gene3D" id="2.60.40.1930">
    <property type="match status" value="3"/>
</dbReference>
<dbReference type="SUPFAM" id="SSF48239">
    <property type="entry name" value="Terpenoid cyclases/Protein prenyltransferases"/>
    <property type="match status" value="1"/>
</dbReference>
<evidence type="ECO:0000313" key="10">
    <source>
        <dbReference type="Proteomes" id="UP000230821"/>
    </source>
</evidence>
<keyword evidence="4" id="KW-1015">Disulfide bond</keyword>
<gene>
    <name evidence="9" type="ORF">CSA56_10500</name>
</gene>
<dbReference type="Proteomes" id="UP000230821">
    <property type="component" value="Unassembled WGS sequence"/>
</dbReference>
<sequence length="1625" mass="180364">MKNLYFFLWCSIGLFGVCSLLTISAGGAEPTLSIDKTKIRAIVKDGIVEVSLPVSYDASQPTSYKLSVSVEDLKGKELGSSAMPVEISRSMKDIDMVVNAKVNVEQLPAYILHYTLSKDGETLEGKKSLFYAVRQIQTRVLMQRQFYANSLAAIRLIVTDPSAQQAINNASVEITLAEASLFQGVTDESGTLDAQFTLPDGLLGDQEMMVKVSIDDAQDIVRQNIHIQDVYKILLTTDKPLYQPGQIIHIRSLALKKPDLLPASEQDMTIEVEDSKGNKVFRKVQTTNEFGISSAEFQLAHELNEGPYTIRALFGGNNTQEKTVIVERYVLPKFNLVLETDQPYYQPGQTLKGELQVDYFFGKPVSGGTVVVTLSKFDTQFEKFVELKGKTDENGHYTFETDLPEHFVGQPLEQGNAFVKLDVSVVDTADHEEQKTLTRTIAAEPLHIAVIPESGTIVPGLENIFYVAASYPDGTPAEVSIKANFSHHKPFTVRTDASGIAEMRVVPKEQTLALSIVAKDKAGNSASPHFRFDADGMPEQILLRTDKALYRIGDTMQIDLFSGKSGETIYVDMIKDGQTFLTKAVDIKKGRGELEIEAAVSGSLQLHAYQILSSSDIIRDTKLLYVEAADALQIEVNTAKASYLPGEEAQIDFQVTNAQGHPVLAALGVNIVDESVFALQEMQPGLEKVYFMLEKEIMTPRYEIHAYSMEQVILDTPFLRDEPQQQQVVREKAAQVLLAAAENLVNYDVNVNTFAQKTQNMMPFIQEQVMEGFQKIYQGIHKYSKKRKQVLKKKEGLKAVIEAGFLKPEDLIDPWGNPYKVEPGNGDYSYLNFWCLGPDELEGTKDDMWFSAYIDLRSDKPGLFDWLLGRGVRLNKGKVDGDMMFYQAMPVAAAPMMLEEAGMTVEGADMTELGEVEKDGGSDAGPRIRQYFPETLYTNPAILTDEDGKASVSLTMADSITTWRMTSMASSLDGTLGSGTSSVKVFQDFFVDIDLPVTLTQNDQVSIPIAIYNYLPGTQDVRLKLTEEDWFELVDDIPEKTVSLNSGQVDVVYFTLKVKTLGWHTLTVHAFGSEKSDAIARRIEVLPDGKQVELTWNGRLNADMEQIVTIPQNAIAAASKILVKIYPGIFSQIVEGLDSILRMPSGCFEQTSSTTYPNVLVLDYMKQVNQITPEIQMKAESFINTGYQRLLSYEVSGGGFEWFGRAPAHKILTAYGLMEFYDMAQVHDVDPDVITRTQQWLMSQQERDGSWKPAQEYLDVVASKFADDVMRNTAYISGALLATGAQGDAVNKAIAYMKQHLQEVNDNYTLALVANALVLYEKDGEGTASLLETLIEKKQEEAGKIWWDADSTSTNAAGVSARIETSALVALALMNAEKHHETVSKILTYLIESKDAYGTWHSTQATILSMKALLLSMKNATGKTNAVVTVAIDDQTVEDFALTPENSDVMRLFDLKDQTKIGDNTVKITFGGEGSALYQIVGRFYLPWENKPAAETAPMDIQVNYDKTELSKDDTITASVVVTNNRPARTSMVIIDLGVPPGFEVQTNDLAGYVTKGVFSRFNLTGRQIIVYLDYVDQDKPVEFSYRLKAKFPVKAKTPKSTVYEYYNPDVNDEALPQEIVVSEK</sequence>
<dbReference type="InterPro" id="IPR013783">
    <property type="entry name" value="Ig-like_fold"/>
</dbReference>
<evidence type="ECO:0000256" key="4">
    <source>
        <dbReference type="ARBA" id="ARBA00023157"/>
    </source>
</evidence>
<dbReference type="InterPro" id="IPR009048">
    <property type="entry name" value="A-macroglobulin_rcpt-bd"/>
</dbReference>
<feature type="domain" description="Alpha-macroglobulin receptor-binding" evidence="8">
    <location>
        <begin position="1530"/>
        <end position="1617"/>
    </location>
</feature>
<dbReference type="PANTHER" id="PTHR11412:SF136">
    <property type="entry name" value="CD109 ANTIGEN"/>
    <property type="match status" value="1"/>
</dbReference>
<keyword evidence="2 5" id="KW-0732">Signal</keyword>
<evidence type="ECO:0000259" key="6">
    <source>
        <dbReference type="SMART" id="SM01359"/>
    </source>
</evidence>
<dbReference type="InterPro" id="IPR050473">
    <property type="entry name" value="A2M/Complement_sys"/>
</dbReference>
<dbReference type="Gene3D" id="1.50.10.20">
    <property type="match status" value="1"/>
</dbReference>
<dbReference type="Pfam" id="PF07703">
    <property type="entry name" value="A2M_BRD"/>
    <property type="match status" value="1"/>
</dbReference>
<feature type="domain" description="Alpha-2-macroglobulin" evidence="7">
    <location>
        <begin position="935"/>
        <end position="1025"/>
    </location>
</feature>
<evidence type="ECO:0000313" key="9">
    <source>
        <dbReference type="EMBL" id="PIE33747.1"/>
    </source>
</evidence>
<dbReference type="InterPro" id="IPR002890">
    <property type="entry name" value="MG2"/>
</dbReference>
<dbReference type="EMBL" id="PDSK01000095">
    <property type="protein sequence ID" value="PIE33747.1"/>
    <property type="molecule type" value="Genomic_DNA"/>
</dbReference>
<dbReference type="Gene3D" id="2.60.40.10">
    <property type="entry name" value="Immunoglobulins"/>
    <property type="match status" value="2"/>
</dbReference>
<dbReference type="SUPFAM" id="SSF49410">
    <property type="entry name" value="Alpha-macroglobulin receptor domain"/>
    <property type="match status" value="1"/>
</dbReference>
<evidence type="ECO:0000256" key="3">
    <source>
        <dbReference type="ARBA" id="ARBA00022966"/>
    </source>
</evidence>
<feature type="signal peptide" evidence="5">
    <location>
        <begin position="1"/>
        <end position="28"/>
    </location>
</feature>
<evidence type="ECO:0008006" key="11">
    <source>
        <dbReference type="Google" id="ProtNLM"/>
    </source>
</evidence>
<evidence type="ECO:0000256" key="2">
    <source>
        <dbReference type="ARBA" id="ARBA00022729"/>
    </source>
</evidence>
<dbReference type="InterPro" id="IPR008930">
    <property type="entry name" value="Terpenoid_cyclase/PrenylTrfase"/>
</dbReference>
<dbReference type="Pfam" id="PF00207">
    <property type="entry name" value="A2M"/>
    <property type="match status" value="1"/>
</dbReference>
<name>A0A2G6KDL7_9BACT</name>
<evidence type="ECO:0000259" key="7">
    <source>
        <dbReference type="SMART" id="SM01360"/>
    </source>
</evidence>
<evidence type="ECO:0000259" key="8">
    <source>
        <dbReference type="SMART" id="SM01361"/>
    </source>
</evidence>
<proteinExistence type="inferred from homology"/>
<dbReference type="Gene3D" id="3.30.700.10">
    <property type="entry name" value="Glycoprotein, Type 4 Pilin"/>
    <property type="match status" value="1"/>
</dbReference>
<keyword evidence="3" id="KW-0882">Thioester bond</keyword>
<dbReference type="SMART" id="SM01419">
    <property type="entry name" value="Thiol-ester_cl"/>
    <property type="match status" value="1"/>
</dbReference>
<dbReference type="Pfam" id="PF07678">
    <property type="entry name" value="TED_complement"/>
    <property type="match status" value="1"/>
</dbReference>
<dbReference type="Pfam" id="PF17791">
    <property type="entry name" value="MG3"/>
    <property type="match status" value="1"/>
</dbReference>
<dbReference type="CDD" id="cd02891">
    <property type="entry name" value="A2M_like"/>
    <property type="match status" value="1"/>
</dbReference>
<dbReference type="InterPro" id="IPR036595">
    <property type="entry name" value="A-macroglobulin_rcpt-bd_sf"/>
</dbReference>
<feature type="domain" description="Alpha-2-macroglobulin bait region" evidence="6">
    <location>
        <begin position="541"/>
        <end position="679"/>
    </location>
</feature>
<organism evidence="9 10">
    <name type="scientific">candidate division KSB3 bacterium</name>
    <dbReference type="NCBI Taxonomy" id="2044937"/>
    <lineage>
        <taxon>Bacteria</taxon>
        <taxon>candidate division KSB3</taxon>
    </lineage>
</organism>
<dbReference type="Gene3D" id="6.20.50.160">
    <property type="match status" value="1"/>
</dbReference>
<dbReference type="GO" id="GO:0004866">
    <property type="term" value="F:endopeptidase inhibitor activity"/>
    <property type="evidence" value="ECO:0007669"/>
    <property type="project" value="InterPro"/>
</dbReference>
<dbReference type="SMART" id="SM01359">
    <property type="entry name" value="A2M_N_2"/>
    <property type="match status" value="1"/>
</dbReference>
<dbReference type="InterPro" id="IPR011626">
    <property type="entry name" value="Alpha-macroglobulin_TED"/>
</dbReference>
<dbReference type="Pfam" id="PF07677">
    <property type="entry name" value="A2M_recep"/>
    <property type="match status" value="1"/>
</dbReference>
<dbReference type="SMART" id="SM01361">
    <property type="entry name" value="A2M_recep"/>
    <property type="match status" value="1"/>
</dbReference>
<comment type="caution">
    <text evidence="9">The sequence shown here is derived from an EMBL/GenBank/DDBJ whole genome shotgun (WGS) entry which is preliminary data.</text>
</comment>
<dbReference type="Pfam" id="PF01835">
    <property type="entry name" value="MG2"/>
    <property type="match status" value="1"/>
</dbReference>
<reference evidence="9 10" key="1">
    <citation type="submission" date="2017-10" db="EMBL/GenBank/DDBJ databases">
        <title>Novel microbial diversity and functional potential in the marine mammal oral microbiome.</title>
        <authorList>
            <person name="Dudek N.K."/>
            <person name="Sun C.L."/>
            <person name="Burstein D."/>
            <person name="Kantor R.S."/>
            <person name="Aliaga Goltsman D.S."/>
            <person name="Bik E.M."/>
            <person name="Thomas B.C."/>
            <person name="Banfield J.F."/>
            <person name="Relman D.A."/>
        </authorList>
    </citation>
    <scope>NUCLEOTIDE SEQUENCE [LARGE SCALE GENOMIC DNA]</scope>
    <source>
        <strain evidence="9">DOLJORAL78_47_16</strain>
    </source>
</reference>
<dbReference type="InterPro" id="IPR011625">
    <property type="entry name" value="A2M_N_BRD"/>
</dbReference>
<accession>A0A2G6KDL7</accession>
<evidence type="ECO:0000256" key="1">
    <source>
        <dbReference type="ARBA" id="ARBA00010556"/>
    </source>
</evidence>
<dbReference type="Gene3D" id="2.60.40.1940">
    <property type="match status" value="1"/>
</dbReference>
<dbReference type="Gene3D" id="2.20.130.20">
    <property type="match status" value="1"/>
</dbReference>